<dbReference type="EMBL" id="OCNK01000005">
    <property type="protein sequence ID" value="SOE02827.1"/>
    <property type="molecule type" value="Genomic_DNA"/>
</dbReference>
<evidence type="ECO:0000313" key="1">
    <source>
        <dbReference type="EMBL" id="SOE02827.1"/>
    </source>
</evidence>
<organism evidence="1 2">
    <name type="scientific">Blastococcus haudaquaticus</name>
    <dbReference type="NCBI Taxonomy" id="1938745"/>
    <lineage>
        <taxon>Bacteria</taxon>
        <taxon>Bacillati</taxon>
        <taxon>Actinomycetota</taxon>
        <taxon>Actinomycetes</taxon>
        <taxon>Geodermatophilales</taxon>
        <taxon>Geodermatophilaceae</taxon>
        <taxon>Blastococcus</taxon>
    </lineage>
</organism>
<evidence type="ECO:0000313" key="2">
    <source>
        <dbReference type="Proteomes" id="UP000219482"/>
    </source>
</evidence>
<proteinExistence type="predicted"/>
<accession>A0A286H4Y8</accession>
<protein>
    <submittedName>
        <fullName evidence="1">Uncharacterized protein</fullName>
    </submittedName>
</protein>
<dbReference type="AlphaFoldDB" id="A0A286H4Y8"/>
<reference evidence="2" key="1">
    <citation type="submission" date="2017-09" db="EMBL/GenBank/DDBJ databases">
        <authorList>
            <person name="Varghese N."/>
            <person name="Submissions S."/>
        </authorList>
    </citation>
    <scope>NUCLEOTIDE SEQUENCE [LARGE SCALE GENOMIC DNA]</scope>
    <source>
        <strain evidence="2">DSM 44270</strain>
    </source>
</reference>
<dbReference type="RefSeq" id="WP_159961797.1">
    <property type="nucleotide sequence ID" value="NZ_OCNK01000005.1"/>
</dbReference>
<sequence>MTEPADLLAATRTPGDAVCVLLDLPAGAHTSTVASSTALMRAVLKG</sequence>
<dbReference type="Proteomes" id="UP000219482">
    <property type="component" value="Unassembled WGS sequence"/>
</dbReference>
<name>A0A286H4Y8_9ACTN</name>
<gene>
    <name evidence="1" type="ORF">SAMN06272739_3787</name>
</gene>
<keyword evidence="2" id="KW-1185">Reference proteome</keyword>